<dbReference type="PaxDb" id="4113-PGSC0003DMT400049669"/>
<dbReference type="EnsemblPlants" id="PGSC0003DMT400049669">
    <property type="protein sequence ID" value="PGSC0003DMT400049669"/>
    <property type="gene ID" value="PGSC0003DMG400019297"/>
</dbReference>
<name>M1BP52_SOLTU</name>
<accession>M1BP52</accession>
<dbReference type="InParanoid" id="M1BP52"/>
<evidence type="ECO:0000313" key="2">
    <source>
        <dbReference type="Proteomes" id="UP000011115"/>
    </source>
</evidence>
<proteinExistence type="predicted"/>
<keyword evidence="2" id="KW-1185">Reference proteome</keyword>
<reference evidence="1" key="2">
    <citation type="submission" date="2015-06" db="UniProtKB">
        <authorList>
            <consortium name="EnsemblPlants"/>
        </authorList>
    </citation>
    <scope>IDENTIFICATION</scope>
    <source>
        <strain evidence="1">DM1-3 516 R44</strain>
    </source>
</reference>
<organism evidence="1 2">
    <name type="scientific">Solanum tuberosum</name>
    <name type="common">Potato</name>
    <dbReference type="NCBI Taxonomy" id="4113"/>
    <lineage>
        <taxon>Eukaryota</taxon>
        <taxon>Viridiplantae</taxon>
        <taxon>Streptophyta</taxon>
        <taxon>Embryophyta</taxon>
        <taxon>Tracheophyta</taxon>
        <taxon>Spermatophyta</taxon>
        <taxon>Magnoliopsida</taxon>
        <taxon>eudicotyledons</taxon>
        <taxon>Gunneridae</taxon>
        <taxon>Pentapetalae</taxon>
        <taxon>asterids</taxon>
        <taxon>lamiids</taxon>
        <taxon>Solanales</taxon>
        <taxon>Solanaceae</taxon>
        <taxon>Solanoideae</taxon>
        <taxon>Solaneae</taxon>
        <taxon>Solanum</taxon>
    </lineage>
</organism>
<dbReference type="HOGENOM" id="CLU_2946264_0_0_1"/>
<reference evidence="2" key="1">
    <citation type="journal article" date="2011" name="Nature">
        <title>Genome sequence and analysis of the tuber crop potato.</title>
        <authorList>
            <consortium name="The Potato Genome Sequencing Consortium"/>
        </authorList>
    </citation>
    <scope>NUCLEOTIDE SEQUENCE [LARGE SCALE GENOMIC DNA]</scope>
    <source>
        <strain evidence="2">cv. DM1-3 516 R44</strain>
    </source>
</reference>
<dbReference type="Proteomes" id="UP000011115">
    <property type="component" value="Unassembled WGS sequence"/>
</dbReference>
<dbReference type="AlphaFoldDB" id="M1BP52"/>
<protein>
    <submittedName>
        <fullName evidence="1">Uncharacterized protein</fullName>
    </submittedName>
</protein>
<dbReference type="Gramene" id="PGSC0003DMT400049669">
    <property type="protein sequence ID" value="PGSC0003DMT400049669"/>
    <property type="gene ID" value="PGSC0003DMG400019297"/>
</dbReference>
<sequence>MGKWVRGLQSRKSNHCQQVESSGSEPTELLRFLLDFHELIIFKCNLNQFVLVIPFDQNGY</sequence>
<evidence type="ECO:0000313" key="1">
    <source>
        <dbReference type="EnsemblPlants" id="PGSC0003DMT400049669"/>
    </source>
</evidence>